<dbReference type="GO" id="GO:0005524">
    <property type="term" value="F:ATP binding"/>
    <property type="evidence" value="ECO:0007669"/>
    <property type="project" value="TreeGrafter"/>
</dbReference>
<dbReference type="InterPro" id="IPR027417">
    <property type="entry name" value="P-loop_NTPase"/>
</dbReference>
<dbReference type="GO" id="GO:0046983">
    <property type="term" value="F:protein dimerization activity"/>
    <property type="evidence" value="ECO:0007669"/>
    <property type="project" value="InterPro"/>
</dbReference>
<reference evidence="2" key="1">
    <citation type="submission" date="2018-05" db="EMBL/GenBank/DDBJ databases">
        <authorList>
            <person name="Lanie J.A."/>
            <person name="Ng W.-L."/>
            <person name="Kazmierczak K.M."/>
            <person name="Andrzejewski T.M."/>
            <person name="Davidsen T.M."/>
            <person name="Wayne K.J."/>
            <person name="Tettelin H."/>
            <person name="Glass J.I."/>
            <person name="Rusch D."/>
            <person name="Podicherti R."/>
            <person name="Tsui H.-C.T."/>
            <person name="Winkler M.E."/>
        </authorList>
    </citation>
    <scope>NUCLEOTIDE SEQUENCE</scope>
</reference>
<feature type="domain" description="ClpX-type ZB" evidence="1">
    <location>
        <begin position="1"/>
        <end position="50"/>
    </location>
</feature>
<evidence type="ECO:0000313" key="2">
    <source>
        <dbReference type="EMBL" id="SVC35642.1"/>
    </source>
</evidence>
<dbReference type="SUPFAM" id="SSF57716">
    <property type="entry name" value="Glucocorticoid receptor-like (DNA-binding domain)"/>
    <property type="match status" value="1"/>
</dbReference>
<dbReference type="Gene3D" id="3.40.50.300">
    <property type="entry name" value="P-loop containing nucleotide triphosphate hydrolases"/>
    <property type="match status" value="1"/>
</dbReference>
<dbReference type="PROSITE" id="PS51902">
    <property type="entry name" value="CLPX_ZB"/>
    <property type="match status" value="1"/>
</dbReference>
<dbReference type="InterPro" id="IPR050052">
    <property type="entry name" value="ATP-dep_Clp_protease_ClpX"/>
</dbReference>
<dbReference type="PANTHER" id="PTHR48102:SF7">
    <property type="entry name" value="ATP-DEPENDENT CLP PROTEASE ATP-BINDING SUBUNIT CLPX-LIKE, MITOCHONDRIAL"/>
    <property type="match status" value="1"/>
</dbReference>
<dbReference type="GO" id="GO:0051603">
    <property type="term" value="P:proteolysis involved in protein catabolic process"/>
    <property type="evidence" value="ECO:0007669"/>
    <property type="project" value="TreeGrafter"/>
</dbReference>
<evidence type="ECO:0000259" key="1">
    <source>
        <dbReference type="PROSITE" id="PS51902"/>
    </source>
</evidence>
<dbReference type="InterPro" id="IPR059188">
    <property type="entry name" value="Znf_CLPX-like"/>
</dbReference>
<gene>
    <name evidence="2" type="ORF">METZ01_LOCUS288496</name>
</gene>
<dbReference type="Pfam" id="PF06689">
    <property type="entry name" value="zf-C4_ClpX"/>
    <property type="match status" value="1"/>
</dbReference>
<dbReference type="Gene3D" id="6.20.220.10">
    <property type="entry name" value="ClpX chaperone, C4-type zinc finger domain"/>
    <property type="match status" value="1"/>
</dbReference>
<name>A0A382LKM2_9ZZZZ</name>
<sequence length="100" mass="11507">MAENKEFKCSFCGKPKNEIKTLIAGPNQYICNECIDLCHNIIHEVKSDEKPDKPLITTPEEIKEYLDEHVIGQNEAKEVISVAVYNHYKRINDTDTDIEL</sequence>
<dbReference type="SMART" id="SM00994">
    <property type="entry name" value="zf-C4_ClpX"/>
    <property type="match status" value="1"/>
</dbReference>
<proteinExistence type="predicted"/>
<accession>A0A382LKM2</accession>
<dbReference type="GO" id="GO:0008270">
    <property type="term" value="F:zinc ion binding"/>
    <property type="evidence" value="ECO:0007669"/>
    <property type="project" value="InterPro"/>
</dbReference>
<dbReference type="PANTHER" id="PTHR48102">
    <property type="entry name" value="ATP-DEPENDENT CLP PROTEASE ATP-BINDING SUBUNIT CLPX-LIKE, MITOCHONDRIAL-RELATED"/>
    <property type="match status" value="1"/>
</dbReference>
<dbReference type="EMBL" id="UINC01086825">
    <property type="protein sequence ID" value="SVC35642.1"/>
    <property type="molecule type" value="Genomic_DNA"/>
</dbReference>
<protein>
    <recommendedName>
        <fullName evidence="1">ClpX-type ZB domain-containing protein</fullName>
    </recommendedName>
</protein>
<feature type="non-terminal residue" evidence="2">
    <location>
        <position position="100"/>
    </location>
</feature>
<dbReference type="GO" id="GO:0016887">
    <property type="term" value="F:ATP hydrolysis activity"/>
    <property type="evidence" value="ECO:0007669"/>
    <property type="project" value="TreeGrafter"/>
</dbReference>
<dbReference type="InterPro" id="IPR038366">
    <property type="entry name" value="Znf_CppX_C4_sf"/>
</dbReference>
<dbReference type="InterPro" id="IPR010603">
    <property type="entry name" value="Znf_CppX_C4"/>
</dbReference>
<organism evidence="2">
    <name type="scientific">marine metagenome</name>
    <dbReference type="NCBI Taxonomy" id="408172"/>
    <lineage>
        <taxon>unclassified sequences</taxon>
        <taxon>metagenomes</taxon>
        <taxon>ecological metagenomes</taxon>
    </lineage>
</organism>
<dbReference type="AlphaFoldDB" id="A0A382LKM2"/>